<keyword evidence="2" id="KW-1185">Reference proteome</keyword>
<dbReference type="EMBL" id="MNCJ02000328">
    <property type="protein sequence ID" value="KAF5772598.1"/>
    <property type="molecule type" value="Genomic_DNA"/>
</dbReference>
<dbReference type="Gene3D" id="6.10.140.180">
    <property type="match status" value="1"/>
</dbReference>
<reference evidence="1" key="1">
    <citation type="journal article" date="2017" name="Nature">
        <title>The sunflower genome provides insights into oil metabolism, flowering and Asterid evolution.</title>
        <authorList>
            <person name="Badouin H."/>
            <person name="Gouzy J."/>
            <person name="Grassa C.J."/>
            <person name="Murat F."/>
            <person name="Staton S.E."/>
            <person name="Cottret L."/>
            <person name="Lelandais-Briere C."/>
            <person name="Owens G.L."/>
            <person name="Carrere S."/>
            <person name="Mayjonade B."/>
            <person name="Legrand L."/>
            <person name="Gill N."/>
            <person name="Kane N.C."/>
            <person name="Bowers J.E."/>
            <person name="Hubner S."/>
            <person name="Bellec A."/>
            <person name="Berard A."/>
            <person name="Berges H."/>
            <person name="Blanchet N."/>
            <person name="Boniface M.C."/>
            <person name="Brunel D."/>
            <person name="Catrice O."/>
            <person name="Chaidir N."/>
            <person name="Claudel C."/>
            <person name="Donnadieu C."/>
            <person name="Faraut T."/>
            <person name="Fievet G."/>
            <person name="Helmstetter N."/>
            <person name="King M."/>
            <person name="Knapp S.J."/>
            <person name="Lai Z."/>
            <person name="Le Paslier M.C."/>
            <person name="Lippi Y."/>
            <person name="Lorenzon L."/>
            <person name="Mandel J.R."/>
            <person name="Marage G."/>
            <person name="Marchand G."/>
            <person name="Marquand E."/>
            <person name="Bret-Mestries E."/>
            <person name="Morien E."/>
            <person name="Nambeesan S."/>
            <person name="Nguyen T."/>
            <person name="Pegot-Espagnet P."/>
            <person name="Pouilly N."/>
            <person name="Raftis F."/>
            <person name="Sallet E."/>
            <person name="Schiex T."/>
            <person name="Thomas J."/>
            <person name="Vandecasteele C."/>
            <person name="Vares D."/>
            <person name="Vear F."/>
            <person name="Vautrin S."/>
            <person name="Crespi M."/>
            <person name="Mangin B."/>
            <person name="Burke J.M."/>
            <person name="Salse J."/>
            <person name="Munos S."/>
            <person name="Vincourt P."/>
            <person name="Rieseberg L.H."/>
            <person name="Langlade N.B."/>
        </authorList>
    </citation>
    <scope>NUCLEOTIDE SEQUENCE</scope>
    <source>
        <tissue evidence="1">Leaves</tissue>
    </source>
</reference>
<dbReference type="Proteomes" id="UP000215914">
    <property type="component" value="Unassembled WGS sequence"/>
</dbReference>
<comment type="caution">
    <text evidence="1">The sequence shown here is derived from an EMBL/GenBank/DDBJ whole genome shotgun (WGS) entry which is preliminary data.</text>
</comment>
<evidence type="ECO:0000313" key="1">
    <source>
        <dbReference type="EMBL" id="KAF5772598.1"/>
    </source>
</evidence>
<evidence type="ECO:0000313" key="2">
    <source>
        <dbReference type="Proteomes" id="UP000215914"/>
    </source>
</evidence>
<gene>
    <name evidence="1" type="ORF">HanXRQr2_Chr13g0579001</name>
</gene>
<organism evidence="1 2">
    <name type="scientific">Helianthus annuus</name>
    <name type="common">Common sunflower</name>
    <dbReference type="NCBI Taxonomy" id="4232"/>
    <lineage>
        <taxon>Eukaryota</taxon>
        <taxon>Viridiplantae</taxon>
        <taxon>Streptophyta</taxon>
        <taxon>Embryophyta</taxon>
        <taxon>Tracheophyta</taxon>
        <taxon>Spermatophyta</taxon>
        <taxon>Magnoliopsida</taxon>
        <taxon>eudicotyledons</taxon>
        <taxon>Gunneridae</taxon>
        <taxon>Pentapetalae</taxon>
        <taxon>asterids</taxon>
        <taxon>campanulids</taxon>
        <taxon>Asterales</taxon>
        <taxon>Asteraceae</taxon>
        <taxon>Asteroideae</taxon>
        <taxon>Heliantheae alliance</taxon>
        <taxon>Heliantheae</taxon>
        <taxon>Helianthus</taxon>
    </lineage>
</organism>
<name>A0A9K3EGE5_HELAN</name>
<reference evidence="1" key="2">
    <citation type="submission" date="2020-06" db="EMBL/GenBank/DDBJ databases">
        <title>Helianthus annuus Genome sequencing and assembly Release 2.</title>
        <authorList>
            <person name="Gouzy J."/>
            <person name="Langlade N."/>
            <person name="Munos S."/>
        </authorList>
    </citation>
    <scope>NUCLEOTIDE SEQUENCE</scope>
    <source>
        <tissue evidence="1">Leaves</tissue>
    </source>
</reference>
<dbReference type="AlphaFoldDB" id="A0A9K3EGE5"/>
<protein>
    <submittedName>
        <fullName evidence="1">Uncharacterized protein</fullName>
    </submittedName>
</protein>
<proteinExistence type="predicted"/>
<accession>A0A9K3EGE5</accession>
<dbReference type="Gramene" id="mRNA:HanXRQr2_Chr13g0579001">
    <property type="protein sequence ID" value="mRNA:HanXRQr2_Chr13g0579001"/>
    <property type="gene ID" value="HanXRQr2_Chr13g0579001"/>
</dbReference>
<sequence>MKEQLSTFHSQILGSQTQGTDIMKNPAFRSLFHEMCAKVRGGSASVE</sequence>